<evidence type="ECO:0000313" key="3">
    <source>
        <dbReference type="Proteomes" id="UP000626244"/>
    </source>
</evidence>
<proteinExistence type="predicted"/>
<protein>
    <submittedName>
        <fullName evidence="2">Uncharacterized protein</fullName>
    </submittedName>
</protein>
<feature type="transmembrane region" description="Helical" evidence="1">
    <location>
        <begin position="65"/>
        <end position="84"/>
    </location>
</feature>
<feature type="transmembrane region" description="Helical" evidence="1">
    <location>
        <begin position="30"/>
        <end position="53"/>
    </location>
</feature>
<accession>A0A8J3AUV6</accession>
<keyword evidence="1" id="KW-1133">Transmembrane helix</keyword>
<dbReference type="RefSeq" id="WP_088002208.1">
    <property type="nucleotide sequence ID" value="NZ_BMHB01000003.1"/>
</dbReference>
<dbReference type="EMBL" id="BMHB01000003">
    <property type="protein sequence ID" value="GGI17297.1"/>
    <property type="molecule type" value="Genomic_DNA"/>
</dbReference>
<organism evidence="2 3">
    <name type="scientific">Gottfriedia solisilvae</name>
    <dbReference type="NCBI Taxonomy" id="1516104"/>
    <lineage>
        <taxon>Bacteria</taxon>
        <taxon>Bacillati</taxon>
        <taxon>Bacillota</taxon>
        <taxon>Bacilli</taxon>
        <taxon>Bacillales</taxon>
        <taxon>Bacillaceae</taxon>
        <taxon>Gottfriedia</taxon>
    </lineage>
</organism>
<keyword evidence="3" id="KW-1185">Reference proteome</keyword>
<evidence type="ECO:0000256" key="1">
    <source>
        <dbReference type="SAM" id="Phobius"/>
    </source>
</evidence>
<evidence type="ECO:0000313" key="2">
    <source>
        <dbReference type="EMBL" id="GGI17297.1"/>
    </source>
</evidence>
<sequence>MRLDLFITFILFGAYTSLLSEIVAEFFNYSHILMYGLSGGIIAGFIFLMLKNISGISRKTMNMKLALVIIMFNGGFFGILGKYLGL</sequence>
<keyword evidence="1" id="KW-0812">Transmembrane</keyword>
<name>A0A8J3AUV6_9BACI</name>
<comment type="caution">
    <text evidence="2">The sequence shown here is derived from an EMBL/GenBank/DDBJ whole genome shotgun (WGS) entry which is preliminary data.</text>
</comment>
<reference evidence="3" key="1">
    <citation type="journal article" date="2019" name="Int. J. Syst. Evol. Microbiol.">
        <title>The Global Catalogue of Microorganisms (GCM) 10K type strain sequencing project: providing services to taxonomists for standard genome sequencing and annotation.</title>
        <authorList>
            <consortium name="The Broad Institute Genomics Platform"/>
            <consortium name="The Broad Institute Genome Sequencing Center for Infectious Disease"/>
            <person name="Wu L."/>
            <person name="Ma J."/>
        </authorList>
    </citation>
    <scope>NUCLEOTIDE SEQUENCE [LARGE SCALE GENOMIC DNA]</scope>
    <source>
        <strain evidence="3">CGMCC 1.14993</strain>
    </source>
</reference>
<dbReference type="Proteomes" id="UP000626244">
    <property type="component" value="Unassembled WGS sequence"/>
</dbReference>
<dbReference type="OrthoDB" id="2884122at2"/>
<gene>
    <name evidence="2" type="ORF">GCM10007380_37240</name>
</gene>
<dbReference type="AlphaFoldDB" id="A0A8J3AUV6"/>
<keyword evidence="1" id="KW-0472">Membrane</keyword>